<dbReference type="InterPro" id="IPR023415">
    <property type="entry name" value="LDLR_class-A_CS"/>
</dbReference>
<evidence type="ECO:0000313" key="13">
    <source>
        <dbReference type="Proteomes" id="UP000821853"/>
    </source>
</evidence>
<feature type="disulfide bond" evidence="10">
    <location>
        <begin position="252"/>
        <end position="270"/>
    </location>
</feature>
<dbReference type="InterPro" id="IPR002172">
    <property type="entry name" value="LDrepeatLR_classA_rpt"/>
</dbReference>
<evidence type="ECO:0000256" key="8">
    <source>
        <dbReference type="ARBA" id="ARBA00023170"/>
    </source>
</evidence>
<feature type="disulfide bond" evidence="10">
    <location>
        <begin position="311"/>
        <end position="326"/>
    </location>
</feature>
<evidence type="ECO:0000256" key="9">
    <source>
        <dbReference type="ARBA" id="ARBA00023180"/>
    </source>
</evidence>
<dbReference type="AlphaFoldDB" id="A0A9J6FPD9"/>
<feature type="signal peptide" evidence="11">
    <location>
        <begin position="1"/>
        <end position="28"/>
    </location>
</feature>
<evidence type="ECO:0000256" key="11">
    <source>
        <dbReference type="SAM" id="SignalP"/>
    </source>
</evidence>
<keyword evidence="8" id="KW-0675">Receptor</keyword>
<feature type="disulfide bond" evidence="10">
    <location>
        <begin position="245"/>
        <end position="257"/>
    </location>
</feature>
<evidence type="ECO:0008006" key="14">
    <source>
        <dbReference type="Google" id="ProtNLM"/>
    </source>
</evidence>
<dbReference type="PROSITE" id="PS50068">
    <property type="entry name" value="LDLRA_2"/>
    <property type="match status" value="7"/>
</dbReference>
<feature type="disulfide bond" evidence="10">
    <location>
        <begin position="120"/>
        <end position="132"/>
    </location>
</feature>
<dbReference type="GO" id="GO:0005886">
    <property type="term" value="C:plasma membrane"/>
    <property type="evidence" value="ECO:0007669"/>
    <property type="project" value="TreeGrafter"/>
</dbReference>
<protein>
    <recommendedName>
        <fullName evidence="14">Low-density lipoprotein receptor</fullName>
    </recommendedName>
</protein>
<feature type="disulfide bond" evidence="10">
    <location>
        <begin position="87"/>
        <end position="105"/>
    </location>
</feature>
<feature type="disulfide bond" evidence="10">
    <location>
        <begin position="127"/>
        <end position="145"/>
    </location>
</feature>
<evidence type="ECO:0000256" key="4">
    <source>
        <dbReference type="ARBA" id="ARBA00022737"/>
    </source>
</evidence>
<sequence length="334" mass="36619">MTSSNTSAFMRLLSRAVLLAAVVATAESFALLETLTSHESCSPEQFQCVSSNLCIYKEWRCDGDHDCRDQSDENDCTAPCTERQFSCGDGLCVGRRYRCDGSRDCTDGSDEADCPDTKGCSDKHVACDNGRCLPSCWVCNGIYDCMDGSDEDPVKCKNRTDGCGPHVLACTLQKGDVKFLPVTWLCDGEKDCPDGSDEKVCEKEECTTDEFACKDGDCIVRKWRCDADDDCTDGSDEKDCENATCIGTEFRCKSGQCIPDEHLCDGDRDCSDASDEDGTICLKGPTGCLPKQFACNPQNGSVMCLPMRFHCDEEKDCPDGSDEHDCDAPRTIFF</sequence>
<evidence type="ECO:0000256" key="1">
    <source>
        <dbReference type="ARBA" id="ARBA00004167"/>
    </source>
</evidence>
<keyword evidence="2" id="KW-0812">Transmembrane</keyword>
<dbReference type="SMART" id="SM00192">
    <property type="entry name" value="LDLa"/>
    <property type="match status" value="7"/>
</dbReference>
<organism evidence="12 13">
    <name type="scientific">Haemaphysalis longicornis</name>
    <name type="common">Bush tick</name>
    <dbReference type="NCBI Taxonomy" id="44386"/>
    <lineage>
        <taxon>Eukaryota</taxon>
        <taxon>Metazoa</taxon>
        <taxon>Ecdysozoa</taxon>
        <taxon>Arthropoda</taxon>
        <taxon>Chelicerata</taxon>
        <taxon>Arachnida</taxon>
        <taxon>Acari</taxon>
        <taxon>Parasitiformes</taxon>
        <taxon>Ixodida</taxon>
        <taxon>Ixodoidea</taxon>
        <taxon>Ixodidae</taxon>
        <taxon>Haemaphysalinae</taxon>
        <taxon>Haemaphysalis</taxon>
    </lineage>
</organism>
<dbReference type="InterPro" id="IPR051221">
    <property type="entry name" value="LDLR-related"/>
</dbReference>
<dbReference type="CDD" id="cd00112">
    <property type="entry name" value="LDLa"/>
    <property type="match status" value="7"/>
</dbReference>
<keyword evidence="13" id="KW-1185">Reference proteome</keyword>
<feature type="disulfide bond" evidence="10">
    <location>
        <begin position="61"/>
        <end position="76"/>
    </location>
</feature>
<dbReference type="EMBL" id="JABSTR010000002">
    <property type="protein sequence ID" value="KAH9364312.1"/>
    <property type="molecule type" value="Genomic_DNA"/>
</dbReference>
<dbReference type="OMA" id="TDEKDCW"/>
<gene>
    <name evidence="12" type="ORF">HPB48_010263</name>
</gene>
<comment type="caution">
    <text evidence="12">The sequence shown here is derived from an EMBL/GenBank/DDBJ whole genome shotgun (WGS) entry which is preliminary data.</text>
</comment>
<dbReference type="OrthoDB" id="6482518at2759"/>
<feature type="disulfide bond" evidence="10">
    <location>
        <begin position="213"/>
        <end position="231"/>
    </location>
</feature>
<dbReference type="PANTHER" id="PTHR22722">
    <property type="entry name" value="LOW-DENSITY LIPOPROTEIN RECEPTOR-RELATED PROTEIN 2-RELATED"/>
    <property type="match status" value="1"/>
</dbReference>
<reference evidence="12 13" key="1">
    <citation type="journal article" date="2020" name="Cell">
        <title>Large-Scale Comparative Analyses of Tick Genomes Elucidate Their Genetic Diversity and Vector Capacities.</title>
        <authorList>
            <consortium name="Tick Genome and Microbiome Consortium (TIGMIC)"/>
            <person name="Jia N."/>
            <person name="Wang J."/>
            <person name="Shi W."/>
            <person name="Du L."/>
            <person name="Sun Y."/>
            <person name="Zhan W."/>
            <person name="Jiang J.F."/>
            <person name="Wang Q."/>
            <person name="Zhang B."/>
            <person name="Ji P."/>
            <person name="Bell-Sakyi L."/>
            <person name="Cui X.M."/>
            <person name="Yuan T.T."/>
            <person name="Jiang B.G."/>
            <person name="Yang W.F."/>
            <person name="Lam T.T."/>
            <person name="Chang Q.C."/>
            <person name="Ding S.J."/>
            <person name="Wang X.J."/>
            <person name="Zhu J.G."/>
            <person name="Ruan X.D."/>
            <person name="Zhao L."/>
            <person name="Wei J.T."/>
            <person name="Ye R.Z."/>
            <person name="Que T.C."/>
            <person name="Du C.H."/>
            <person name="Zhou Y.H."/>
            <person name="Cheng J.X."/>
            <person name="Dai P.F."/>
            <person name="Guo W.B."/>
            <person name="Han X.H."/>
            <person name="Huang E.J."/>
            <person name="Li L.F."/>
            <person name="Wei W."/>
            <person name="Gao Y.C."/>
            <person name="Liu J.Z."/>
            <person name="Shao H.Z."/>
            <person name="Wang X."/>
            <person name="Wang C.C."/>
            <person name="Yang T.C."/>
            <person name="Huo Q.B."/>
            <person name="Li W."/>
            <person name="Chen H.Y."/>
            <person name="Chen S.E."/>
            <person name="Zhou L.G."/>
            <person name="Ni X.B."/>
            <person name="Tian J.H."/>
            <person name="Sheng Y."/>
            <person name="Liu T."/>
            <person name="Pan Y.S."/>
            <person name="Xia L.Y."/>
            <person name="Li J."/>
            <person name="Zhao F."/>
            <person name="Cao W.C."/>
        </authorList>
    </citation>
    <scope>NUCLEOTIDE SEQUENCE [LARGE SCALE GENOMIC DNA]</scope>
    <source>
        <strain evidence="12">HaeL-2018</strain>
    </source>
</reference>
<evidence type="ECO:0000256" key="10">
    <source>
        <dbReference type="PROSITE-ProRule" id="PRU00124"/>
    </source>
</evidence>
<keyword evidence="7 10" id="KW-1015">Disulfide bond</keyword>
<dbReference type="Gene3D" id="4.10.400.10">
    <property type="entry name" value="Low-density Lipoprotein Receptor"/>
    <property type="match status" value="7"/>
</dbReference>
<evidence type="ECO:0000256" key="3">
    <source>
        <dbReference type="ARBA" id="ARBA00022729"/>
    </source>
</evidence>
<evidence type="ECO:0000256" key="6">
    <source>
        <dbReference type="ARBA" id="ARBA00023136"/>
    </source>
</evidence>
<evidence type="ECO:0000256" key="7">
    <source>
        <dbReference type="ARBA" id="ARBA00023157"/>
    </source>
</evidence>
<dbReference type="PRINTS" id="PR00261">
    <property type="entry name" value="LDLRECEPTOR"/>
</dbReference>
<comment type="subcellular location">
    <subcellularLocation>
        <location evidence="1">Membrane</location>
        <topology evidence="1">Single-pass membrane protein</topology>
    </subcellularLocation>
</comment>
<name>A0A9J6FPD9_HAELO</name>
<keyword evidence="4" id="KW-0677">Repeat</keyword>
<keyword evidence="6" id="KW-0472">Membrane</keyword>
<keyword evidence="9" id="KW-0325">Glycoprotein</keyword>
<feature type="chain" id="PRO_5039911148" description="Low-density lipoprotein receptor" evidence="11">
    <location>
        <begin position="29"/>
        <end position="334"/>
    </location>
</feature>
<keyword evidence="3 11" id="KW-0732">Signal</keyword>
<dbReference type="GO" id="GO:0043235">
    <property type="term" value="C:receptor complex"/>
    <property type="evidence" value="ECO:0007669"/>
    <property type="project" value="TreeGrafter"/>
</dbReference>
<proteinExistence type="predicted"/>
<feature type="disulfide bond" evidence="10">
    <location>
        <begin position="206"/>
        <end position="218"/>
    </location>
</feature>
<dbReference type="PROSITE" id="PS01209">
    <property type="entry name" value="LDLRA_1"/>
    <property type="match status" value="4"/>
</dbReference>
<feature type="disulfide bond" evidence="10">
    <location>
        <begin position="186"/>
        <end position="201"/>
    </location>
</feature>
<keyword evidence="5" id="KW-1133">Transmembrane helix</keyword>
<dbReference type="FunFam" id="4.10.400.10:FF:000034">
    <property type="entry name" value="Low-density lipoprotein receptor-related protein 2"/>
    <property type="match status" value="1"/>
</dbReference>
<evidence type="ECO:0000256" key="5">
    <source>
        <dbReference type="ARBA" id="ARBA00022989"/>
    </source>
</evidence>
<dbReference type="VEuPathDB" id="VectorBase:HLOH_055753"/>
<dbReference type="Proteomes" id="UP000821853">
    <property type="component" value="Chromosome 10"/>
</dbReference>
<dbReference type="InterPro" id="IPR036055">
    <property type="entry name" value="LDL_receptor-like_sf"/>
</dbReference>
<evidence type="ECO:0000256" key="2">
    <source>
        <dbReference type="ARBA" id="ARBA00022692"/>
    </source>
</evidence>
<dbReference type="Pfam" id="PF00057">
    <property type="entry name" value="Ldl_recept_a"/>
    <property type="match status" value="7"/>
</dbReference>
<evidence type="ECO:0000313" key="12">
    <source>
        <dbReference type="EMBL" id="KAH9364312.1"/>
    </source>
</evidence>
<dbReference type="SUPFAM" id="SSF57424">
    <property type="entry name" value="LDL receptor-like module"/>
    <property type="match status" value="7"/>
</dbReference>
<feature type="disulfide bond" evidence="10">
    <location>
        <begin position="80"/>
        <end position="92"/>
    </location>
</feature>
<feature type="disulfide bond" evidence="10">
    <location>
        <begin position="225"/>
        <end position="240"/>
    </location>
</feature>
<comment type="caution">
    <text evidence="10">Lacks conserved residue(s) required for the propagation of feature annotation.</text>
</comment>
<feature type="disulfide bond" evidence="10">
    <location>
        <begin position="99"/>
        <end position="114"/>
    </location>
</feature>
<accession>A0A9J6FPD9</accession>